<feature type="domain" description="GOLD" evidence="3">
    <location>
        <begin position="511"/>
        <end position="612"/>
    </location>
</feature>
<dbReference type="Gene3D" id="2.60.120.680">
    <property type="entry name" value="GOLD domain"/>
    <property type="match status" value="1"/>
</dbReference>
<evidence type="ECO:0008006" key="6">
    <source>
        <dbReference type="Google" id="ProtNLM"/>
    </source>
</evidence>
<gene>
    <name evidence="4" type="ORF">F444_17137</name>
</gene>
<name>A0A080ZG32_PHYNI</name>
<accession>A0A080ZG32</accession>
<proteinExistence type="predicted"/>
<comment type="caution">
    <text evidence="4">The sequence shown here is derived from an EMBL/GenBank/DDBJ whole genome shotgun (WGS) entry which is preliminary data.</text>
</comment>
<dbReference type="PROSITE" id="PS50191">
    <property type="entry name" value="CRAL_TRIO"/>
    <property type="match status" value="1"/>
</dbReference>
<dbReference type="Proteomes" id="UP000028582">
    <property type="component" value="Unassembled WGS sequence"/>
</dbReference>
<feature type="compositionally biased region" description="Acidic residues" evidence="1">
    <location>
        <begin position="1"/>
        <end position="11"/>
    </location>
</feature>
<dbReference type="InterPro" id="IPR001251">
    <property type="entry name" value="CRAL-TRIO_dom"/>
</dbReference>
<organism evidence="4 5">
    <name type="scientific">Phytophthora nicotianae P1976</name>
    <dbReference type="NCBI Taxonomy" id="1317066"/>
    <lineage>
        <taxon>Eukaryota</taxon>
        <taxon>Sar</taxon>
        <taxon>Stramenopiles</taxon>
        <taxon>Oomycota</taxon>
        <taxon>Peronosporomycetes</taxon>
        <taxon>Peronosporales</taxon>
        <taxon>Peronosporaceae</taxon>
        <taxon>Phytophthora</taxon>
    </lineage>
</organism>
<dbReference type="InterPro" id="IPR051064">
    <property type="entry name" value="SEC14/CRAL-TRIO_domain"/>
</dbReference>
<dbReference type="PANTHER" id="PTHR23324:SF83">
    <property type="entry name" value="SEC14-LIKE PROTEIN 2"/>
    <property type="match status" value="1"/>
</dbReference>
<dbReference type="Gene3D" id="3.40.525.10">
    <property type="entry name" value="CRAL-TRIO lipid binding domain"/>
    <property type="match status" value="1"/>
</dbReference>
<feature type="region of interest" description="Disordered" evidence="1">
    <location>
        <begin position="1"/>
        <end position="20"/>
    </location>
</feature>
<evidence type="ECO:0000313" key="4">
    <source>
        <dbReference type="EMBL" id="ETO65593.1"/>
    </source>
</evidence>
<dbReference type="SUPFAM" id="SSF101576">
    <property type="entry name" value="Supernatant protein factor (SPF), C-terminal domain"/>
    <property type="match status" value="1"/>
</dbReference>
<dbReference type="PROSITE" id="PS50866">
    <property type="entry name" value="GOLD"/>
    <property type="match status" value="1"/>
</dbReference>
<dbReference type="OrthoDB" id="1434354at2759"/>
<dbReference type="PANTHER" id="PTHR23324">
    <property type="entry name" value="SEC14 RELATED PROTEIN"/>
    <property type="match status" value="1"/>
</dbReference>
<dbReference type="SUPFAM" id="SSF52087">
    <property type="entry name" value="CRAL/TRIO domain"/>
    <property type="match status" value="1"/>
</dbReference>
<evidence type="ECO:0000313" key="5">
    <source>
        <dbReference type="Proteomes" id="UP000028582"/>
    </source>
</evidence>
<feature type="region of interest" description="Disordered" evidence="1">
    <location>
        <begin position="49"/>
        <end position="72"/>
    </location>
</feature>
<dbReference type="GO" id="GO:0005737">
    <property type="term" value="C:cytoplasm"/>
    <property type="evidence" value="ECO:0007669"/>
    <property type="project" value="TreeGrafter"/>
</dbReference>
<evidence type="ECO:0000259" key="2">
    <source>
        <dbReference type="PROSITE" id="PS50191"/>
    </source>
</evidence>
<feature type="domain" description="CRAL-TRIO" evidence="2">
    <location>
        <begin position="337"/>
        <end position="493"/>
    </location>
</feature>
<evidence type="ECO:0000256" key="1">
    <source>
        <dbReference type="SAM" id="MobiDB-lite"/>
    </source>
</evidence>
<dbReference type="Pfam" id="PF00650">
    <property type="entry name" value="CRAL_TRIO"/>
    <property type="match status" value="1"/>
</dbReference>
<dbReference type="InterPro" id="IPR036598">
    <property type="entry name" value="GOLD_dom_sf"/>
</dbReference>
<dbReference type="InterPro" id="IPR009038">
    <property type="entry name" value="GOLD_dom"/>
</dbReference>
<protein>
    <recommendedName>
        <fullName evidence="6">CRAL-TRIO domain-containing protein</fullName>
    </recommendedName>
</protein>
<reference evidence="4 5" key="1">
    <citation type="submission" date="2013-11" db="EMBL/GenBank/DDBJ databases">
        <title>The Genome Sequence of Phytophthora parasitica P1976.</title>
        <authorList>
            <consortium name="The Broad Institute Genomics Platform"/>
            <person name="Russ C."/>
            <person name="Tyler B."/>
            <person name="Panabieres F."/>
            <person name="Shan W."/>
            <person name="Tripathy S."/>
            <person name="Grunwald N."/>
            <person name="Machado M."/>
            <person name="Johnson C.S."/>
            <person name="Walker B."/>
            <person name="Young S."/>
            <person name="Zeng Q."/>
            <person name="Gargeya S."/>
            <person name="Fitzgerald M."/>
            <person name="Haas B."/>
            <person name="Abouelleil A."/>
            <person name="Allen A.W."/>
            <person name="Alvarado L."/>
            <person name="Arachchi H.M."/>
            <person name="Berlin A.M."/>
            <person name="Chapman S.B."/>
            <person name="Gainer-Dewar J."/>
            <person name="Goldberg J."/>
            <person name="Griggs A."/>
            <person name="Gujja S."/>
            <person name="Hansen M."/>
            <person name="Howarth C."/>
            <person name="Imamovic A."/>
            <person name="Ireland A."/>
            <person name="Larimer J."/>
            <person name="McCowan C."/>
            <person name="Murphy C."/>
            <person name="Pearson M."/>
            <person name="Poon T.W."/>
            <person name="Priest M."/>
            <person name="Roberts A."/>
            <person name="Saif S."/>
            <person name="Shea T."/>
            <person name="Sisk P."/>
            <person name="Sykes S."/>
            <person name="Wortman J."/>
            <person name="Nusbaum C."/>
            <person name="Birren B."/>
        </authorList>
    </citation>
    <scope>NUCLEOTIDE SEQUENCE [LARGE SCALE GENOMIC DNA]</scope>
    <source>
        <strain evidence="4 5">P1976</strain>
    </source>
</reference>
<dbReference type="CDD" id="cd00170">
    <property type="entry name" value="SEC14"/>
    <property type="match status" value="1"/>
</dbReference>
<dbReference type="SMART" id="SM00516">
    <property type="entry name" value="SEC14"/>
    <property type="match status" value="1"/>
</dbReference>
<evidence type="ECO:0000259" key="3">
    <source>
        <dbReference type="PROSITE" id="PS50866"/>
    </source>
</evidence>
<sequence>MEETQALDDEPQVGRHGSAGLFLFKKDGEAVEETPEDLAALEAERAANKKLADDMADEEQRRRMEEEKDREDEVAIVRQINVEYSVTAEEEERERRVHEYEIAKVQDEMMRRRSQVAAIEAAEEERKRRISEAENTQIQGLRERAFSQELAAQAMEKERVRRLSLPEHRERAPSAGLERFYSCKSVDVENEDNDAHEAEMMDGLSEIPVVHGSASKVLVDENSEWRCFIASENAQEEKNQLHALRLSLEDELKTERHAKYVELVGDIRLLRFLRGHKMNVSVAATKYREMLVLRQKLKLDDIRDDIVNNKKMPDEFPHFQKIIPHLPFLDSYDIFSAPDGHVLYFEMTGYADFQKLVTDVTEEEWQTFFLYSMEYRALKLDQLSRQHEKLVQTILVRDLTGFSVARFNPKLLKRLRPLVSIATKCYPESMNKALVLHAPWIFDKVWSAIKPMLQETQLRKVHMEGNSLERLLELSDGRDNLPKLLGGRSSTHAIPQTGFLGRNTFVLLCEDGATQADIKAGGTLQLPFRMSANDTLCWEYVVKERDIMFAVKFRTQGIGGAEENDKVGPERVSSGASFASSFTASEDGTVVLSWDNSFSWTRGKTIAYKAKVVKSTHDFSSLDISGNDCV</sequence>
<dbReference type="AlphaFoldDB" id="A0A080ZG32"/>
<dbReference type="SUPFAM" id="SSF46938">
    <property type="entry name" value="CRAL/TRIO N-terminal domain"/>
    <property type="match status" value="1"/>
</dbReference>
<dbReference type="InterPro" id="IPR036865">
    <property type="entry name" value="CRAL-TRIO_dom_sf"/>
</dbReference>
<dbReference type="InterPro" id="IPR036273">
    <property type="entry name" value="CRAL/TRIO_N_dom_sf"/>
</dbReference>
<dbReference type="EMBL" id="ANJA01003180">
    <property type="protein sequence ID" value="ETO65593.1"/>
    <property type="molecule type" value="Genomic_DNA"/>
</dbReference>